<evidence type="ECO:0000256" key="7">
    <source>
        <dbReference type="ARBA" id="ARBA00022741"/>
    </source>
</evidence>
<evidence type="ECO:0000256" key="11">
    <source>
        <dbReference type="ARBA" id="ARBA00023136"/>
    </source>
</evidence>
<feature type="transmembrane region" description="Helical" evidence="12">
    <location>
        <begin position="158"/>
        <end position="178"/>
    </location>
</feature>
<dbReference type="PRINTS" id="PR00344">
    <property type="entry name" value="BCTRLSENSOR"/>
</dbReference>
<keyword evidence="11 12" id="KW-0472">Membrane</keyword>
<evidence type="ECO:0000313" key="16">
    <source>
        <dbReference type="Proteomes" id="UP000295132"/>
    </source>
</evidence>
<proteinExistence type="predicted"/>
<dbReference type="InterPro" id="IPR036890">
    <property type="entry name" value="HATPase_C_sf"/>
</dbReference>
<dbReference type="Pfam" id="PF00672">
    <property type="entry name" value="HAMP"/>
    <property type="match status" value="1"/>
</dbReference>
<keyword evidence="10" id="KW-0902">Two-component regulatory system</keyword>
<evidence type="ECO:0000259" key="14">
    <source>
        <dbReference type="PROSITE" id="PS50885"/>
    </source>
</evidence>
<evidence type="ECO:0000256" key="9">
    <source>
        <dbReference type="ARBA" id="ARBA00022840"/>
    </source>
</evidence>
<dbReference type="GO" id="GO:0016036">
    <property type="term" value="P:cellular response to phosphate starvation"/>
    <property type="evidence" value="ECO:0007669"/>
    <property type="project" value="TreeGrafter"/>
</dbReference>
<evidence type="ECO:0000256" key="10">
    <source>
        <dbReference type="ARBA" id="ARBA00023012"/>
    </source>
</evidence>
<keyword evidence="12" id="KW-0812">Transmembrane</keyword>
<dbReference type="SUPFAM" id="SSF47384">
    <property type="entry name" value="Homodimeric domain of signal transducing histidine kinase"/>
    <property type="match status" value="1"/>
</dbReference>
<dbReference type="Pfam" id="PF00512">
    <property type="entry name" value="HisKA"/>
    <property type="match status" value="1"/>
</dbReference>
<keyword evidence="12" id="KW-1133">Transmembrane helix</keyword>
<dbReference type="CDD" id="cd00082">
    <property type="entry name" value="HisKA"/>
    <property type="match status" value="1"/>
</dbReference>
<dbReference type="InterPro" id="IPR005467">
    <property type="entry name" value="His_kinase_dom"/>
</dbReference>
<dbReference type="InterPro" id="IPR050351">
    <property type="entry name" value="BphY/WalK/GraS-like"/>
</dbReference>
<dbReference type="Gene3D" id="3.30.565.10">
    <property type="entry name" value="Histidine kinase-like ATPase, C-terminal domain"/>
    <property type="match status" value="1"/>
</dbReference>
<protein>
    <recommendedName>
        <fullName evidence="3">histidine kinase</fullName>
        <ecNumber evidence="3">2.7.13.3</ecNumber>
    </recommendedName>
</protein>
<dbReference type="SUPFAM" id="SSF55874">
    <property type="entry name" value="ATPase domain of HSP90 chaperone/DNA topoisomerase II/histidine kinase"/>
    <property type="match status" value="1"/>
</dbReference>
<comment type="caution">
    <text evidence="15">The sequence shown here is derived from an EMBL/GenBank/DDBJ whole genome shotgun (WGS) entry which is preliminary data.</text>
</comment>
<accession>A0A4R5VTJ6</accession>
<dbReference type="GO" id="GO:0004721">
    <property type="term" value="F:phosphoprotein phosphatase activity"/>
    <property type="evidence" value="ECO:0007669"/>
    <property type="project" value="TreeGrafter"/>
</dbReference>
<evidence type="ECO:0000256" key="8">
    <source>
        <dbReference type="ARBA" id="ARBA00022777"/>
    </source>
</evidence>
<dbReference type="SUPFAM" id="SSF158472">
    <property type="entry name" value="HAMP domain-like"/>
    <property type="match status" value="1"/>
</dbReference>
<evidence type="ECO:0000259" key="13">
    <source>
        <dbReference type="PROSITE" id="PS50109"/>
    </source>
</evidence>
<dbReference type="AlphaFoldDB" id="A0A4R5VTJ6"/>
<dbReference type="EMBL" id="SMYO01000004">
    <property type="protein sequence ID" value="TDK62301.1"/>
    <property type="molecule type" value="Genomic_DNA"/>
</dbReference>
<keyword evidence="7" id="KW-0547">Nucleotide-binding</keyword>
<dbReference type="GO" id="GO:0005524">
    <property type="term" value="F:ATP binding"/>
    <property type="evidence" value="ECO:0007669"/>
    <property type="project" value="UniProtKB-KW"/>
</dbReference>
<comment type="catalytic activity">
    <reaction evidence="1">
        <text>ATP + protein L-histidine = ADP + protein N-phospho-L-histidine.</text>
        <dbReference type="EC" id="2.7.13.3"/>
    </reaction>
</comment>
<reference evidence="15 16" key="1">
    <citation type="submission" date="2019-03" db="EMBL/GenBank/DDBJ databases">
        <title>Bacillus niacini sp. nov. a Nicotinate-Metabolizing Mesophile Isolated from Soil.</title>
        <authorList>
            <person name="Zhang G."/>
        </authorList>
    </citation>
    <scope>NUCLEOTIDE SEQUENCE [LARGE SCALE GENOMIC DNA]</scope>
    <source>
        <strain evidence="15 16">WN066</strain>
    </source>
</reference>
<dbReference type="CDD" id="cd00075">
    <property type="entry name" value="HATPase"/>
    <property type="match status" value="1"/>
</dbReference>
<dbReference type="InterPro" id="IPR003660">
    <property type="entry name" value="HAMP_dom"/>
</dbReference>
<dbReference type="PANTHER" id="PTHR45453:SF1">
    <property type="entry name" value="PHOSPHATE REGULON SENSOR PROTEIN PHOR"/>
    <property type="match status" value="1"/>
</dbReference>
<keyword evidence="6" id="KW-0808">Transferase</keyword>
<evidence type="ECO:0000256" key="2">
    <source>
        <dbReference type="ARBA" id="ARBA00004651"/>
    </source>
</evidence>
<evidence type="ECO:0000313" key="15">
    <source>
        <dbReference type="EMBL" id="TDK62301.1"/>
    </source>
</evidence>
<evidence type="ECO:0000256" key="3">
    <source>
        <dbReference type="ARBA" id="ARBA00012438"/>
    </source>
</evidence>
<gene>
    <name evidence="15" type="ORF">E2K98_09605</name>
</gene>
<evidence type="ECO:0000256" key="5">
    <source>
        <dbReference type="ARBA" id="ARBA00022553"/>
    </source>
</evidence>
<evidence type="ECO:0000256" key="6">
    <source>
        <dbReference type="ARBA" id="ARBA00022679"/>
    </source>
</evidence>
<dbReference type="Proteomes" id="UP000295132">
    <property type="component" value="Unassembled WGS sequence"/>
</dbReference>
<dbReference type="Gene3D" id="1.10.287.130">
    <property type="match status" value="1"/>
</dbReference>
<dbReference type="SMART" id="SM00388">
    <property type="entry name" value="HisKA"/>
    <property type="match status" value="1"/>
</dbReference>
<dbReference type="InterPro" id="IPR004358">
    <property type="entry name" value="Sig_transdc_His_kin-like_C"/>
</dbReference>
<keyword evidence="9" id="KW-0067">ATP-binding</keyword>
<sequence>MLQTLRSKILFYLLLISMIGILLVSFFIQWGFEASFKSYLDRNREKKIERVIVEIEKDYKKNGHFTSDPVFNLLHEHAMTDQLYFQLFDRFGRLQMDSSKIRGMLNSLGLTEPVTIGEEWHTKSYTLKVDQTVIGKLVAIYPEGLIDDEHTFLQTIQLYIYGAVCLTIVLAILFSMLFSKKLTLGLKKLSFAANELQQHNLSVRIPLVGLPTEVKDLAISFNNLAESLAKEEMLRKQFTGDLAHELRTPLTTLRSQIEAYQDEVWEPTHERLQQSHEELMRLVRLVNELEKLLAAENPQIRLEKIELEAGSVLAALWDMFLPVFNEKGVHLDIVEPGEEEMFFADKDRLVQILSNVLNNALKYTLEGKNVRISVLTNEEGYVGFQIVDEGSGIAEDDIPHIFERFYRGDKSRDRKTGGVGIGLSIVKALMDAHQGMVKVKSTVNIGTSITLWFPREIKN</sequence>
<name>A0A4R5VTJ6_9BACI</name>
<dbReference type="InterPro" id="IPR003661">
    <property type="entry name" value="HisK_dim/P_dom"/>
</dbReference>
<organism evidence="15 16">
    <name type="scientific">Bacillus salipaludis</name>
    <dbReference type="NCBI Taxonomy" id="2547811"/>
    <lineage>
        <taxon>Bacteria</taxon>
        <taxon>Bacillati</taxon>
        <taxon>Bacillota</taxon>
        <taxon>Bacilli</taxon>
        <taxon>Bacillales</taxon>
        <taxon>Bacillaceae</taxon>
        <taxon>Bacillus</taxon>
    </lineage>
</organism>
<comment type="subcellular location">
    <subcellularLocation>
        <location evidence="2">Cell membrane</location>
        <topology evidence="2">Multi-pass membrane protein</topology>
    </subcellularLocation>
</comment>
<dbReference type="CDD" id="cd06225">
    <property type="entry name" value="HAMP"/>
    <property type="match status" value="1"/>
</dbReference>
<evidence type="ECO:0000256" key="4">
    <source>
        <dbReference type="ARBA" id="ARBA00022475"/>
    </source>
</evidence>
<keyword evidence="8" id="KW-0418">Kinase</keyword>
<dbReference type="Gene3D" id="6.10.340.10">
    <property type="match status" value="1"/>
</dbReference>
<evidence type="ECO:0000256" key="1">
    <source>
        <dbReference type="ARBA" id="ARBA00000085"/>
    </source>
</evidence>
<feature type="domain" description="Histidine kinase" evidence="13">
    <location>
        <begin position="241"/>
        <end position="457"/>
    </location>
</feature>
<keyword evidence="4" id="KW-1003">Cell membrane</keyword>
<dbReference type="PROSITE" id="PS50885">
    <property type="entry name" value="HAMP"/>
    <property type="match status" value="1"/>
</dbReference>
<dbReference type="Pfam" id="PF02518">
    <property type="entry name" value="HATPase_c"/>
    <property type="match status" value="1"/>
</dbReference>
<dbReference type="SMART" id="SM00387">
    <property type="entry name" value="HATPase_c"/>
    <property type="match status" value="1"/>
</dbReference>
<dbReference type="EC" id="2.7.13.3" evidence="3"/>
<dbReference type="FunFam" id="3.30.565.10:FF:000006">
    <property type="entry name" value="Sensor histidine kinase WalK"/>
    <property type="match status" value="1"/>
</dbReference>
<dbReference type="PANTHER" id="PTHR45453">
    <property type="entry name" value="PHOSPHATE REGULON SENSOR PROTEIN PHOR"/>
    <property type="match status" value="1"/>
</dbReference>
<dbReference type="PROSITE" id="PS50109">
    <property type="entry name" value="HIS_KIN"/>
    <property type="match status" value="1"/>
</dbReference>
<feature type="domain" description="HAMP" evidence="14">
    <location>
        <begin position="180"/>
        <end position="233"/>
    </location>
</feature>
<dbReference type="GO" id="GO:0005886">
    <property type="term" value="C:plasma membrane"/>
    <property type="evidence" value="ECO:0007669"/>
    <property type="project" value="UniProtKB-SubCell"/>
</dbReference>
<dbReference type="InterPro" id="IPR003594">
    <property type="entry name" value="HATPase_dom"/>
</dbReference>
<keyword evidence="5" id="KW-0597">Phosphoprotein</keyword>
<feature type="transmembrane region" description="Helical" evidence="12">
    <location>
        <begin position="9"/>
        <end position="32"/>
    </location>
</feature>
<dbReference type="GO" id="GO:0000155">
    <property type="term" value="F:phosphorelay sensor kinase activity"/>
    <property type="evidence" value="ECO:0007669"/>
    <property type="project" value="InterPro"/>
</dbReference>
<dbReference type="InterPro" id="IPR036097">
    <property type="entry name" value="HisK_dim/P_sf"/>
</dbReference>
<dbReference type="RefSeq" id="WP_133334027.1">
    <property type="nucleotide sequence ID" value="NZ_SMYO01000004.1"/>
</dbReference>
<evidence type="ECO:0000256" key="12">
    <source>
        <dbReference type="SAM" id="Phobius"/>
    </source>
</evidence>